<evidence type="ECO:0000313" key="3">
    <source>
        <dbReference type="EMBL" id="MCF2651006.1"/>
    </source>
</evidence>
<name>A0ABS9CIM0_9FIRM</name>
<accession>A0ABS9CIM0</accession>
<reference evidence="3 4" key="1">
    <citation type="submission" date="2020-12" db="EMBL/GenBank/DDBJ databases">
        <title>Whole genome sequences of gut porcine anaerobes.</title>
        <authorList>
            <person name="Kubasova T."/>
            <person name="Jahodarova E."/>
            <person name="Rychlik I."/>
        </authorList>
    </citation>
    <scope>NUCLEOTIDE SEQUENCE [LARGE SCALE GENOMIC DNA]</scope>
    <source>
        <strain evidence="3 4">An867</strain>
    </source>
</reference>
<keyword evidence="2" id="KW-0732">Signal</keyword>
<keyword evidence="4" id="KW-1185">Reference proteome</keyword>
<dbReference type="Proteomes" id="UP001299220">
    <property type="component" value="Unassembled WGS sequence"/>
</dbReference>
<feature type="signal peptide" evidence="2">
    <location>
        <begin position="1"/>
        <end position="27"/>
    </location>
</feature>
<evidence type="ECO:0000256" key="2">
    <source>
        <dbReference type="SAM" id="SignalP"/>
    </source>
</evidence>
<dbReference type="InterPro" id="IPR025584">
    <property type="entry name" value="Cthe_2159"/>
</dbReference>
<feature type="chain" id="PRO_5047331699" evidence="2">
    <location>
        <begin position="28"/>
        <end position="637"/>
    </location>
</feature>
<dbReference type="EMBL" id="JAFBIT010000001">
    <property type="protein sequence ID" value="MCF2651006.1"/>
    <property type="molecule type" value="Genomic_DNA"/>
</dbReference>
<evidence type="ECO:0000256" key="1">
    <source>
        <dbReference type="SAM" id="MobiDB-lite"/>
    </source>
</evidence>
<comment type="caution">
    <text evidence="3">The sequence shown here is derived from an EMBL/GenBank/DDBJ whole genome shotgun (WGS) entry which is preliminary data.</text>
</comment>
<feature type="region of interest" description="Disordered" evidence="1">
    <location>
        <begin position="604"/>
        <end position="637"/>
    </location>
</feature>
<feature type="region of interest" description="Disordered" evidence="1">
    <location>
        <begin position="27"/>
        <end position="61"/>
    </location>
</feature>
<proteinExistence type="predicted"/>
<dbReference type="PROSITE" id="PS51257">
    <property type="entry name" value="PROKAR_LIPOPROTEIN"/>
    <property type="match status" value="1"/>
</dbReference>
<gene>
    <name evidence="3" type="ORF">JQM67_00075</name>
</gene>
<sequence length="637" mass="63505">MKKRKIARFAAVLLTLLLAGCSSVQPAAQTDASPAPESSTSDVTETESEAETETVSVSTSGPIDEASLTLKKKDEYTDYTGAVEVDLSNPADAAGVSVSGSVITITADGTYVLTGTLADGQIIVDAGDAADVRLVLENAALSSSDSAPIYAKNADKVILSLPEGTESRITDSVTGMDGEEELSAAVYSVCDLTVNGSGTLYVTANANDAITTKDDLKLNGAKLVLTAADDGIVGKDSVQIFDGTIDITAQGDGIKSTKAEEDKGFVYIGGGVLTVDAGCDGIQAETSALISGGELNITTGGGSANAAVKTGNDRFIGWQNSASDTDAPSEKGVKAQTYLEITGGTLTLDTTDDSIHCNDTIMVSGGTITAQSGDDGLHADSYLEISNGSVTVLKSYEGIEASEIVVNGGEIDVAAQDDGFNAAGGADGSSMDGRPGQNAFAGDASKSLTFNDGTVTVDAGGDGLDSNGTLTINGGTICVSGPTDSANGTFDSGTGFTVNGGVLLGVGSAGMMETPGEDSAQNVVIVSGSGQAGSTVEIRDAAGSVLVSWTVPKSFSVVTFSMPEITVGETYAVYVDGTQAASAECTGVVTGGAGGMAGGFDRGGGKGGFMDPGAQKPGGMPEKPSAAGGLFGVGQAQ</sequence>
<protein>
    <submittedName>
        <fullName evidence="3">Carbohydrate-binding domain-containing protein</fullName>
    </submittedName>
</protein>
<organism evidence="3 4">
    <name type="scientific">Anaeromassilibacillus senegalensis</name>
    <dbReference type="NCBI Taxonomy" id="1673717"/>
    <lineage>
        <taxon>Bacteria</taxon>
        <taxon>Bacillati</taxon>
        <taxon>Bacillota</taxon>
        <taxon>Clostridia</taxon>
        <taxon>Eubacteriales</taxon>
        <taxon>Acutalibacteraceae</taxon>
        <taxon>Anaeromassilibacillus</taxon>
    </lineage>
</organism>
<dbReference type="RefSeq" id="WP_235321954.1">
    <property type="nucleotide sequence ID" value="NZ_JAFBIT010000001.1"/>
</dbReference>
<dbReference type="Pfam" id="PF14262">
    <property type="entry name" value="Cthe_2159"/>
    <property type="match status" value="1"/>
</dbReference>
<evidence type="ECO:0000313" key="4">
    <source>
        <dbReference type="Proteomes" id="UP001299220"/>
    </source>
</evidence>